<dbReference type="Pfam" id="PF01757">
    <property type="entry name" value="Acyl_transf_3"/>
    <property type="match status" value="1"/>
</dbReference>
<keyword evidence="3" id="KW-0012">Acyltransferase</keyword>
<reference evidence="3 4" key="1">
    <citation type="submission" date="2016-10" db="EMBL/GenBank/DDBJ databases">
        <authorList>
            <person name="de Groot N.N."/>
        </authorList>
    </citation>
    <scope>NUCLEOTIDE SEQUENCE [LARGE SCALE GENOMIC DNA]</scope>
    <source>
        <strain evidence="3 4">ATCC 29281</strain>
    </source>
</reference>
<evidence type="ECO:0000313" key="4">
    <source>
        <dbReference type="Proteomes" id="UP000187280"/>
    </source>
</evidence>
<dbReference type="GO" id="GO:0000271">
    <property type="term" value="P:polysaccharide biosynthetic process"/>
    <property type="evidence" value="ECO:0007669"/>
    <property type="project" value="TreeGrafter"/>
</dbReference>
<dbReference type="GO" id="GO:0016747">
    <property type="term" value="F:acyltransferase activity, transferring groups other than amino-acyl groups"/>
    <property type="evidence" value="ECO:0007669"/>
    <property type="project" value="InterPro"/>
</dbReference>
<dbReference type="Proteomes" id="UP000187280">
    <property type="component" value="Unassembled WGS sequence"/>
</dbReference>
<dbReference type="RefSeq" id="WP_071999741.1">
    <property type="nucleotide sequence ID" value="NZ_FNQS01000009.1"/>
</dbReference>
<accession>A0A1H4E7E8</accession>
<feature type="transmembrane region" description="Helical" evidence="1">
    <location>
        <begin position="12"/>
        <end position="32"/>
    </location>
</feature>
<evidence type="ECO:0000259" key="2">
    <source>
        <dbReference type="Pfam" id="PF01757"/>
    </source>
</evidence>
<keyword evidence="3" id="KW-0378">Hydrolase</keyword>
<dbReference type="GO" id="GO:0016787">
    <property type="term" value="F:hydrolase activity"/>
    <property type="evidence" value="ECO:0007669"/>
    <property type="project" value="UniProtKB-KW"/>
</dbReference>
<dbReference type="InterPro" id="IPR050879">
    <property type="entry name" value="Acyltransferase_3"/>
</dbReference>
<dbReference type="EMBL" id="FNQS01000009">
    <property type="protein sequence ID" value="SEA80747.1"/>
    <property type="molecule type" value="Genomic_DNA"/>
</dbReference>
<keyword evidence="1" id="KW-0472">Membrane</keyword>
<feature type="domain" description="Acyltransferase 3" evidence="2">
    <location>
        <begin position="8"/>
        <end position="345"/>
    </location>
</feature>
<feature type="transmembrane region" description="Helical" evidence="1">
    <location>
        <begin position="294"/>
        <end position="314"/>
    </location>
</feature>
<name>A0A1H4E7E8_9GAMM</name>
<keyword evidence="1" id="KW-1133">Transmembrane helix</keyword>
<proteinExistence type="predicted"/>
<feature type="transmembrane region" description="Helical" evidence="1">
    <location>
        <begin position="261"/>
        <end position="282"/>
    </location>
</feature>
<dbReference type="AlphaFoldDB" id="A0A1H4E7E8"/>
<dbReference type="GeneID" id="300395713"/>
<evidence type="ECO:0000256" key="1">
    <source>
        <dbReference type="SAM" id="Phobius"/>
    </source>
</evidence>
<dbReference type="PANTHER" id="PTHR23028">
    <property type="entry name" value="ACETYLTRANSFERASE"/>
    <property type="match status" value="1"/>
</dbReference>
<gene>
    <name evidence="3" type="ORF">SAMN02982996_02522</name>
</gene>
<feature type="transmembrane region" description="Helical" evidence="1">
    <location>
        <begin position="179"/>
        <end position="197"/>
    </location>
</feature>
<feature type="transmembrane region" description="Helical" evidence="1">
    <location>
        <begin position="209"/>
        <end position="229"/>
    </location>
</feature>
<keyword evidence="3" id="KW-0808">Transferase</keyword>
<keyword evidence="4" id="KW-1185">Reference proteome</keyword>
<dbReference type="PANTHER" id="PTHR23028:SF53">
    <property type="entry name" value="ACYL_TRANSF_3 DOMAIN-CONTAINING PROTEIN"/>
    <property type="match status" value="1"/>
</dbReference>
<evidence type="ECO:0000313" key="3">
    <source>
        <dbReference type="EMBL" id="SEA80747.1"/>
    </source>
</evidence>
<protein>
    <submittedName>
        <fullName evidence="3">Peptidoglycan/LPS O-acetylase OafA/YrhL, contains acyltransferase and SGNH-hydrolase domains</fullName>
    </submittedName>
</protein>
<feature type="transmembrane region" description="Helical" evidence="1">
    <location>
        <begin position="320"/>
        <end position="346"/>
    </location>
</feature>
<feature type="transmembrane region" description="Helical" evidence="1">
    <location>
        <begin position="236"/>
        <end position="255"/>
    </location>
</feature>
<organism evidence="3 4">
    <name type="scientific">Lonsdalea quercina</name>
    <dbReference type="NCBI Taxonomy" id="71657"/>
    <lineage>
        <taxon>Bacteria</taxon>
        <taxon>Pseudomonadati</taxon>
        <taxon>Pseudomonadota</taxon>
        <taxon>Gammaproteobacteria</taxon>
        <taxon>Enterobacterales</taxon>
        <taxon>Pectobacteriaceae</taxon>
        <taxon>Lonsdalea</taxon>
    </lineage>
</organism>
<dbReference type="InterPro" id="IPR002656">
    <property type="entry name" value="Acyl_transf_3_dom"/>
</dbReference>
<feature type="transmembrane region" description="Helical" evidence="1">
    <location>
        <begin position="105"/>
        <end position="124"/>
    </location>
</feature>
<keyword evidence="1" id="KW-0812">Transmembrane</keyword>
<dbReference type="GO" id="GO:0016020">
    <property type="term" value="C:membrane"/>
    <property type="evidence" value="ECO:0007669"/>
    <property type="project" value="TreeGrafter"/>
</dbReference>
<feature type="transmembrane region" description="Helical" evidence="1">
    <location>
        <begin position="65"/>
        <end position="85"/>
    </location>
</feature>
<sequence length="356" mass="40729">MRTEKIIFADQLRSLAFLSVVIVHWIGVYSIHKDTVSRLTFSPVSESDFGYIYRAITLPLPEFNYGPFGVSIFFLISGFVVSFSLKNRDSKKFLTARLMRIYPTYIICLIVMLAVLYSTSYFYWNVIPSLGFGNILSNAFLINNLIGVPSIDAVNWTLAIEVKFYIICAIFRHFIITRGLTSAFLFSVLSSLLSFLAREVRFPSWLVELSHEFSFISYMFIGLCFYLALSGKASKFSAAATALICFTSFSYFIYANHPIKLFFVLFCNYSYSILLFLACYIIKNKFKKIGVISYLSKISYPFYALHSVIGYAILRILEDIGINFYISLALTFTFVLMTSSIVCLTIERRTMTMRQG</sequence>